<dbReference type="Proteomes" id="UP000821865">
    <property type="component" value="Chromosome 4"/>
</dbReference>
<accession>A0ACB8CUL7</accession>
<evidence type="ECO:0000313" key="1">
    <source>
        <dbReference type="EMBL" id="KAH7952928.1"/>
    </source>
</evidence>
<reference evidence="1" key="1">
    <citation type="submission" date="2020-05" db="EMBL/GenBank/DDBJ databases">
        <title>Large-scale comparative analyses of tick genomes elucidate their genetic diversity and vector capacities.</title>
        <authorList>
            <person name="Jia N."/>
            <person name="Wang J."/>
            <person name="Shi W."/>
            <person name="Du L."/>
            <person name="Sun Y."/>
            <person name="Zhan W."/>
            <person name="Jiang J."/>
            <person name="Wang Q."/>
            <person name="Zhang B."/>
            <person name="Ji P."/>
            <person name="Sakyi L.B."/>
            <person name="Cui X."/>
            <person name="Yuan T."/>
            <person name="Jiang B."/>
            <person name="Yang W."/>
            <person name="Lam T.T.-Y."/>
            <person name="Chang Q."/>
            <person name="Ding S."/>
            <person name="Wang X."/>
            <person name="Zhu J."/>
            <person name="Ruan X."/>
            <person name="Zhao L."/>
            <person name="Wei J."/>
            <person name="Que T."/>
            <person name="Du C."/>
            <person name="Cheng J."/>
            <person name="Dai P."/>
            <person name="Han X."/>
            <person name="Huang E."/>
            <person name="Gao Y."/>
            <person name="Liu J."/>
            <person name="Shao H."/>
            <person name="Ye R."/>
            <person name="Li L."/>
            <person name="Wei W."/>
            <person name="Wang X."/>
            <person name="Wang C."/>
            <person name="Yang T."/>
            <person name="Huo Q."/>
            <person name="Li W."/>
            <person name="Guo W."/>
            <person name="Chen H."/>
            <person name="Zhou L."/>
            <person name="Ni X."/>
            <person name="Tian J."/>
            <person name="Zhou Y."/>
            <person name="Sheng Y."/>
            <person name="Liu T."/>
            <person name="Pan Y."/>
            <person name="Xia L."/>
            <person name="Li J."/>
            <person name="Zhao F."/>
            <person name="Cao W."/>
        </authorList>
    </citation>
    <scope>NUCLEOTIDE SEQUENCE</scope>
    <source>
        <strain evidence="1">Dsil-2018</strain>
    </source>
</reference>
<proteinExistence type="predicted"/>
<evidence type="ECO:0000313" key="2">
    <source>
        <dbReference type="Proteomes" id="UP000821865"/>
    </source>
</evidence>
<organism evidence="1 2">
    <name type="scientific">Dermacentor silvarum</name>
    <name type="common">Tick</name>
    <dbReference type="NCBI Taxonomy" id="543639"/>
    <lineage>
        <taxon>Eukaryota</taxon>
        <taxon>Metazoa</taxon>
        <taxon>Ecdysozoa</taxon>
        <taxon>Arthropoda</taxon>
        <taxon>Chelicerata</taxon>
        <taxon>Arachnida</taxon>
        <taxon>Acari</taxon>
        <taxon>Parasitiformes</taxon>
        <taxon>Ixodida</taxon>
        <taxon>Ixodoidea</taxon>
        <taxon>Ixodidae</taxon>
        <taxon>Rhipicephalinae</taxon>
        <taxon>Dermacentor</taxon>
    </lineage>
</organism>
<comment type="caution">
    <text evidence="1">The sequence shown here is derived from an EMBL/GenBank/DDBJ whole genome shotgun (WGS) entry which is preliminary data.</text>
</comment>
<name>A0ACB8CUL7_DERSI</name>
<keyword evidence="2" id="KW-1185">Reference proteome</keyword>
<dbReference type="EMBL" id="CM023473">
    <property type="protein sequence ID" value="KAH7952928.1"/>
    <property type="molecule type" value="Genomic_DNA"/>
</dbReference>
<protein>
    <submittedName>
        <fullName evidence="1">Uncharacterized protein</fullName>
    </submittedName>
</protein>
<sequence>MTWGARSLVCNATAVLLLDLALISAKTSLVIAGSPKSTAAVDRLRRDDDQRSEVFIEHVKGVDDTQAALSLFIGFLILGGVILVVLFFLGCLLLLRLSESSRPAKYHRLLSSQETCSHRHHSHSVTGQERSQVFTYVDLTTADGSCQDHRQLAPRFLAKFQTATKVDVSDSESRLEQQRGEELSAEARSQLAKTSLPFSAGTAGVPPVRRARSEEVGGSHTFAGKEAAGAADRASQPPPKRICVQRITGAPKYHSGSLHDERGSDNYGERSAKVTSDEPPMEISVRDRIVQVRPHGDSSGNESPIRSGAAHTVHQAAPGNMNRSSSAQYREQYDWNRNHSNLPLDQTTGISSIGPFSPWLPSPNGSGTSPPLFPNDFHAFTASDHSSEDTLRSHQVSKTLSGHGRSYEQHVPDGRRHATAAACSTSPLGSGVDSGLVKHDPSSEMTQPFQVPNNGSGAGFVALNADSVSARTSETVRKQFGHEAAEVKQTVTSTGKPTEGTTLPLTIKTSVTLQGIPSRLASETGSPQSSEPRELTVRVPEMITYLEHPGTPTTFKANFNGTAVNDQTNLLVSSGTQSRTSPKGGSSPVSPMIGSKPSRQLRLPQPPRERHDKEVQANLRVAKSASKHRSSTSARRHRRGGHSSGELVTMREPSVEQVSATHPLPEHDVSSSHLDTAKMIYTTTVPAPRPETSLVPCDSPPSKESSSLEIGQDGRMLTRTEEGSTMQHEPNGDTGHVDETTRPADSVNVKAEVSVTSPWPVVVAEDKPVQPSERNIAVMKDSPPGEVAKHGENSEAGHVESALESSARDNHIAGKEREMAVDSKSDKDEERLATAESHKADVHKEHRERREPETRLEDETTIESRVQPKWLLVERTSQELASSDQSNQQLTTLSDRALAPPVSQHPIEIGADAHLVTSPAHQTTLASSSPISSRSGVSVDVIDQSKPLAIKAAEHATDDTRSLATAARRDLDVTPSTDITKHERATELVESSERKTSVTTPEGHQKALQADSSSASEVRERTESTDVFFTPTSPVAAQGSKDLISFNSEPSASTPAERTEEKRIDTEAPKMNASSAKDDVPKPES</sequence>
<gene>
    <name evidence="1" type="ORF">HPB49_002641</name>
</gene>